<protein>
    <recommendedName>
        <fullName evidence="5">Transmembrane protein</fullName>
    </recommendedName>
</protein>
<feature type="compositionally biased region" description="Basic and acidic residues" evidence="1">
    <location>
        <begin position="83"/>
        <end position="99"/>
    </location>
</feature>
<keyword evidence="2" id="KW-0472">Membrane</keyword>
<keyword evidence="2" id="KW-0812">Transmembrane</keyword>
<evidence type="ECO:0000313" key="3">
    <source>
        <dbReference type="EMBL" id="GIY48562.1"/>
    </source>
</evidence>
<name>A0AAV4TTE8_9ARAC</name>
<feature type="region of interest" description="Disordered" evidence="1">
    <location>
        <begin position="58"/>
        <end position="115"/>
    </location>
</feature>
<keyword evidence="4" id="KW-1185">Reference proteome</keyword>
<comment type="caution">
    <text evidence="3">The sequence shown here is derived from an EMBL/GenBank/DDBJ whole genome shotgun (WGS) entry which is preliminary data.</text>
</comment>
<evidence type="ECO:0008006" key="5">
    <source>
        <dbReference type="Google" id="ProtNLM"/>
    </source>
</evidence>
<feature type="compositionally biased region" description="Basic and acidic residues" evidence="1">
    <location>
        <begin position="1"/>
        <end position="13"/>
    </location>
</feature>
<keyword evidence="2" id="KW-1133">Transmembrane helix</keyword>
<dbReference type="Proteomes" id="UP001054837">
    <property type="component" value="Unassembled WGS sequence"/>
</dbReference>
<gene>
    <name evidence="3" type="ORF">CDAR_420311</name>
</gene>
<evidence type="ECO:0000256" key="1">
    <source>
        <dbReference type="SAM" id="MobiDB-lite"/>
    </source>
</evidence>
<accession>A0AAV4TTE8</accession>
<feature type="region of interest" description="Disordered" evidence="1">
    <location>
        <begin position="1"/>
        <end position="26"/>
    </location>
</feature>
<dbReference type="AlphaFoldDB" id="A0AAV4TTE8"/>
<sequence>MSFSKIREEEGKEGANPSSTHNKRSWVTRVQKLFLPLVTMSFTILSVYGHVPRKRKCPTFSPNRNHMQTTIDISPTFGTADANNREEKKVRASKSDFRQDPSTASGKGKKGDGLP</sequence>
<feature type="compositionally biased region" description="Polar residues" evidence="1">
    <location>
        <begin position="60"/>
        <end position="77"/>
    </location>
</feature>
<reference evidence="3 4" key="1">
    <citation type="submission" date="2021-06" db="EMBL/GenBank/DDBJ databases">
        <title>Caerostris darwini draft genome.</title>
        <authorList>
            <person name="Kono N."/>
            <person name="Arakawa K."/>
        </authorList>
    </citation>
    <scope>NUCLEOTIDE SEQUENCE [LARGE SCALE GENOMIC DNA]</scope>
</reference>
<organism evidence="3 4">
    <name type="scientific">Caerostris darwini</name>
    <dbReference type="NCBI Taxonomy" id="1538125"/>
    <lineage>
        <taxon>Eukaryota</taxon>
        <taxon>Metazoa</taxon>
        <taxon>Ecdysozoa</taxon>
        <taxon>Arthropoda</taxon>
        <taxon>Chelicerata</taxon>
        <taxon>Arachnida</taxon>
        <taxon>Araneae</taxon>
        <taxon>Araneomorphae</taxon>
        <taxon>Entelegynae</taxon>
        <taxon>Araneoidea</taxon>
        <taxon>Araneidae</taxon>
        <taxon>Caerostris</taxon>
    </lineage>
</organism>
<dbReference type="EMBL" id="BPLQ01010128">
    <property type="protein sequence ID" value="GIY48562.1"/>
    <property type="molecule type" value="Genomic_DNA"/>
</dbReference>
<feature type="transmembrane region" description="Helical" evidence="2">
    <location>
        <begin position="33"/>
        <end position="51"/>
    </location>
</feature>
<proteinExistence type="predicted"/>
<evidence type="ECO:0000256" key="2">
    <source>
        <dbReference type="SAM" id="Phobius"/>
    </source>
</evidence>
<evidence type="ECO:0000313" key="4">
    <source>
        <dbReference type="Proteomes" id="UP001054837"/>
    </source>
</evidence>